<comment type="caution">
    <text evidence="2">The sequence shown here is derived from an EMBL/GenBank/DDBJ whole genome shotgun (WGS) entry which is preliminary data.</text>
</comment>
<dbReference type="InterPro" id="IPR052413">
    <property type="entry name" value="SUR7_domain"/>
</dbReference>
<keyword evidence="1" id="KW-0472">Membrane</keyword>
<gene>
    <name evidence="2" type="ORF">PENARI_c001G03428</name>
</gene>
<reference evidence="2 3" key="1">
    <citation type="journal article" date="2016" name="Sci. Rep.">
        <title>Penicillium arizonense, a new, genome sequenced fungal species, reveals a high chemical diversity in secreted metabolites.</title>
        <authorList>
            <person name="Grijseels S."/>
            <person name="Nielsen J.C."/>
            <person name="Randelovic M."/>
            <person name="Nielsen J."/>
            <person name="Nielsen K.F."/>
            <person name="Workman M."/>
            <person name="Frisvad J.C."/>
        </authorList>
    </citation>
    <scope>NUCLEOTIDE SEQUENCE [LARGE SCALE GENOMIC DNA]</scope>
    <source>
        <strain evidence="2 3">CBS 141311</strain>
    </source>
</reference>
<feature type="transmembrane region" description="Helical" evidence="1">
    <location>
        <begin position="196"/>
        <end position="218"/>
    </location>
</feature>
<dbReference type="PANTHER" id="PTHR28019">
    <property type="entry name" value="CELL MEMBRANE PROTEIN YLR413W-RELATED"/>
    <property type="match status" value="1"/>
</dbReference>
<dbReference type="Pfam" id="PF06687">
    <property type="entry name" value="SUR7"/>
    <property type="match status" value="1"/>
</dbReference>
<keyword evidence="3" id="KW-1185">Reference proteome</keyword>
<accession>A0A1F5LZ72</accession>
<dbReference type="PANTHER" id="PTHR28019:SF3">
    <property type="entry name" value="INTEGRAL MEMBRANE PROTEIN (AFU_ORTHOLOGUE AFUA_6G07470)"/>
    <property type="match status" value="1"/>
</dbReference>
<dbReference type="GO" id="GO:0051285">
    <property type="term" value="C:cell cortex of cell tip"/>
    <property type="evidence" value="ECO:0007669"/>
    <property type="project" value="TreeGrafter"/>
</dbReference>
<evidence type="ECO:0000313" key="2">
    <source>
        <dbReference type="EMBL" id="OGE58493.1"/>
    </source>
</evidence>
<organism evidence="2 3">
    <name type="scientific">Penicillium arizonense</name>
    <dbReference type="NCBI Taxonomy" id="1835702"/>
    <lineage>
        <taxon>Eukaryota</taxon>
        <taxon>Fungi</taxon>
        <taxon>Dikarya</taxon>
        <taxon>Ascomycota</taxon>
        <taxon>Pezizomycotina</taxon>
        <taxon>Eurotiomycetes</taxon>
        <taxon>Eurotiomycetidae</taxon>
        <taxon>Eurotiales</taxon>
        <taxon>Aspergillaceae</taxon>
        <taxon>Penicillium</taxon>
    </lineage>
</organism>
<dbReference type="GO" id="GO:0031505">
    <property type="term" value="P:fungal-type cell wall organization"/>
    <property type="evidence" value="ECO:0007669"/>
    <property type="project" value="TreeGrafter"/>
</dbReference>
<feature type="transmembrane region" description="Helical" evidence="1">
    <location>
        <begin position="161"/>
        <end position="184"/>
    </location>
</feature>
<dbReference type="AlphaFoldDB" id="A0A1F5LZ72"/>
<proteinExistence type="predicted"/>
<name>A0A1F5LZ72_PENAI</name>
<dbReference type="InterPro" id="IPR009571">
    <property type="entry name" value="SUR7/Rim9-like_fungi"/>
</dbReference>
<dbReference type="RefSeq" id="XP_022493916.1">
    <property type="nucleotide sequence ID" value="XM_022626386.1"/>
</dbReference>
<feature type="transmembrane region" description="Helical" evidence="1">
    <location>
        <begin position="12"/>
        <end position="31"/>
    </location>
</feature>
<dbReference type="GO" id="GO:0005886">
    <property type="term" value="C:plasma membrane"/>
    <property type="evidence" value="ECO:0007669"/>
    <property type="project" value="InterPro"/>
</dbReference>
<dbReference type="EMBL" id="LXJU01000001">
    <property type="protein sequence ID" value="OGE58493.1"/>
    <property type="molecule type" value="Genomic_DNA"/>
</dbReference>
<dbReference type="GeneID" id="34571120"/>
<keyword evidence="1" id="KW-0812">Transmembrane</keyword>
<keyword evidence="1" id="KW-1133">Transmembrane helix</keyword>
<evidence type="ECO:0000313" key="3">
    <source>
        <dbReference type="Proteomes" id="UP000177622"/>
    </source>
</evidence>
<evidence type="ECO:0000256" key="1">
    <source>
        <dbReference type="SAM" id="Phobius"/>
    </source>
</evidence>
<dbReference type="PROSITE" id="PS51257">
    <property type="entry name" value="PROKAR_LIPOPROTEIN"/>
    <property type="match status" value="1"/>
</dbReference>
<protein>
    <recommendedName>
        <fullName evidence="4">SUR7 protein</fullName>
    </recommendedName>
</protein>
<dbReference type="Proteomes" id="UP000177622">
    <property type="component" value="Unassembled WGS sequence"/>
</dbReference>
<dbReference type="OrthoDB" id="4480814at2759"/>
<evidence type="ECO:0008006" key="4">
    <source>
        <dbReference type="Google" id="ProtNLM"/>
    </source>
</evidence>
<feature type="transmembrane region" description="Helical" evidence="1">
    <location>
        <begin position="239"/>
        <end position="259"/>
    </location>
</feature>
<sequence>MGKAGRMACIFTPYVLTIASLICIIMVGLGCTNASSSTLNNLYFLRLDISNITASSQTTTEIENALRDAGITSVTVDDLTSAIQTIENESGLADYYDIGLWGYCEGDISGSKTNITSCSKPKAEFYFDPLSLFGLENTNAGSALGTDAKKIMSVYKAVSKWMFIAYLVAFIATCAQILVGIFAICSRWGSCVTTMVSIVSFLFTLGASLTSTIMFSIAKGSLGTAAKAYGVKVSMGTNIYAATWLAVVFSLAGTIFWMFSTCCCSGRSPYGHKNRGNARGSVTAEKAPYTYEPIGAGHPPFGSQPYAPQGHNTAYPPPPAHHNDIPMTNQRQNAYEPFRHV</sequence>